<evidence type="ECO:0000256" key="7">
    <source>
        <dbReference type="PROSITE-ProRule" id="PRU10141"/>
    </source>
</evidence>
<evidence type="ECO:0000256" key="2">
    <source>
        <dbReference type="ARBA" id="ARBA00022527"/>
    </source>
</evidence>
<dbReference type="InterPro" id="IPR000719">
    <property type="entry name" value="Prot_kinase_dom"/>
</dbReference>
<gene>
    <name evidence="11" type="ORF">FCN18_09735</name>
</gene>
<evidence type="ECO:0000256" key="3">
    <source>
        <dbReference type="ARBA" id="ARBA00022679"/>
    </source>
</evidence>
<name>A0ABY2S7E6_9PSEU</name>
<dbReference type="InterPro" id="IPR008271">
    <property type="entry name" value="Ser/Thr_kinase_AS"/>
</dbReference>
<comment type="caution">
    <text evidence="11">The sequence shown here is derived from an EMBL/GenBank/DDBJ whole genome shotgun (WGS) entry which is preliminary data.</text>
</comment>
<evidence type="ECO:0000313" key="12">
    <source>
        <dbReference type="Proteomes" id="UP000309992"/>
    </source>
</evidence>
<keyword evidence="4 7" id="KW-0547">Nucleotide-binding</keyword>
<feature type="region of interest" description="Disordered" evidence="8">
    <location>
        <begin position="319"/>
        <end position="372"/>
    </location>
</feature>
<keyword evidence="3" id="KW-0808">Transferase</keyword>
<dbReference type="InterPro" id="IPR017441">
    <property type="entry name" value="Protein_kinase_ATP_BS"/>
</dbReference>
<feature type="transmembrane region" description="Helical" evidence="9">
    <location>
        <begin position="290"/>
        <end position="312"/>
    </location>
</feature>
<evidence type="ECO:0000256" key="1">
    <source>
        <dbReference type="ARBA" id="ARBA00012513"/>
    </source>
</evidence>
<keyword evidence="6 7" id="KW-0067">ATP-binding</keyword>
<dbReference type="Proteomes" id="UP000309992">
    <property type="component" value="Unassembled WGS sequence"/>
</dbReference>
<dbReference type="GO" id="GO:0004674">
    <property type="term" value="F:protein serine/threonine kinase activity"/>
    <property type="evidence" value="ECO:0007669"/>
    <property type="project" value="UniProtKB-KW"/>
</dbReference>
<dbReference type="SMART" id="SM00220">
    <property type="entry name" value="S_TKc"/>
    <property type="match status" value="1"/>
</dbReference>
<dbReference type="Pfam" id="PF00069">
    <property type="entry name" value="Pkinase"/>
    <property type="match status" value="1"/>
</dbReference>
<dbReference type="PROSITE" id="PS00107">
    <property type="entry name" value="PROTEIN_KINASE_ATP"/>
    <property type="match status" value="1"/>
</dbReference>
<dbReference type="Gene3D" id="3.30.200.20">
    <property type="entry name" value="Phosphorylase Kinase, domain 1"/>
    <property type="match status" value="1"/>
</dbReference>
<keyword evidence="5 11" id="KW-0418">Kinase</keyword>
<dbReference type="PANTHER" id="PTHR43289">
    <property type="entry name" value="MITOGEN-ACTIVATED PROTEIN KINASE KINASE KINASE 20-RELATED"/>
    <property type="match status" value="1"/>
</dbReference>
<dbReference type="PROSITE" id="PS00108">
    <property type="entry name" value="PROTEIN_KINASE_ST"/>
    <property type="match status" value="1"/>
</dbReference>
<keyword evidence="12" id="KW-1185">Reference proteome</keyword>
<reference evidence="11 12" key="1">
    <citation type="journal article" date="2015" name="Antonie Van Leeuwenhoek">
        <title>Prauserella endophytica sp. nov., an endophytic actinobacterium isolated from Tamarix taklamakanensis.</title>
        <authorList>
            <person name="Liu J.M."/>
            <person name="Habden X."/>
            <person name="Guo L."/>
            <person name="Tuo L."/>
            <person name="Jiang Z.K."/>
            <person name="Liu S.W."/>
            <person name="Liu X.F."/>
            <person name="Chen L."/>
            <person name="Li R.F."/>
            <person name="Zhang Y.Q."/>
            <person name="Sun C.H."/>
        </authorList>
    </citation>
    <scope>NUCLEOTIDE SEQUENCE [LARGE SCALE GENOMIC DNA]</scope>
    <source>
        <strain evidence="11 12">CGMCC 4.7182</strain>
    </source>
</reference>
<keyword evidence="9" id="KW-0472">Membrane</keyword>
<feature type="compositionally biased region" description="Low complexity" evidence="8">
    <location>
        <begin position="331"/>
        <end position="350"/>
    </location>
</feature>
<evidence type="ECO:0000256" key="6">
    <source>
        <dbReference type="ARBA" id="ARBA00022840"/>
    </source>
</evidence>
<dbReference type="EC" id="2.7.11.1" evidence="1"/>
<feature type="compositionally biased region" description="Pro residues" evidence="8">
    <location>
        <begin position="351"/>
        <end position="367"/>
    </location>
</feature>
<evidence type="ECO:0000256" key="9">
    <source>
        <dbReference type="SAM" id="Phobius"/>
    </source>
</evidence>
<dbReference type="RefSeq" id="WP_137094548.1">
    <property type="nucleotide sequence ID" value="NZ_SWMS01000004.1"/>
</dbReference>
<accession>A0ABY2S7E6</accession>
<proteinExistence type="predicted"/>
<dbReference type="SUPFAM" id="SSF56112">
    <property type="entry name" value="Protein kinase-like (PK-like)"/>
    <property type="match status" value="1"/>
</dbReference>
<dbReference type="CDD" id="cd14014">
    <property type="entry name" value="STKc_PknB_like"/>
    <property type="match status" value="1"/>
</dbReference>
<feature type="binding site" evidence="7">
    <location>
        <position position="42"/>
    </location>
    <ligand>
        <name>ATP</name>
        <dbReference type="ChEBI" id="CHEBI:30616"/>
    </ligand>
</feature>
<keyword evidence="9" id="KW-0812">Transmembrane</keyword>
<sequence>MSDDDRRLVAGRYRLAERLGAGAMGEVWKGEDERLNRTVALKQLHLRTALDAAGAGDLRARAMREGRIAARLMHPNAIAIFDVVEEEGYPWLVMEYLPSTSLADLLAARGSLPPAEVAEIGRQVAEALAAAHRSGIIHRDVKPANVLLADNGVAKISDFGISRAAGDVTLTATGLVAGTPAYFAPEVARGSDADERSDVFSLGSTLYHAVEGNPPFGRHDNAIALLHRVSQGEIDPPRHAGPLTPVLLRLLDPDPDARPGMTEAGQALAAVATASPATPATAPEPGRRRLAVVGLAALIVVAVLGAGLWLLLGGGDDQQAGGDTPQPGPSAPASSAPRGPTTSAEATTTPASPPPSTSSPTPTPTPQGNPDEQRMAAVRDYYALLPGNLEAAYARLSDRFKSTRSPSFADYASFWNQMSSVQATNLSPAGGNAVTATITYTYADGGTTTERHTYTLVDQNGQWAIDSQAS</sequence>
<evidence type="ECO:0000313" key="11">
    <source>
        <dbReference type="EMBL" id="TKG71772.1"/>
    </source>
</evidence>
<keyword evidence="9" id="KW-1133">Transmembrane helix</keyword>
<evidence type="ECO:0000256" key="5">
    <source>
        <dbReference type="ARBA" id="ARBA00022777"/>
    </source>
</evidence>
<keyword evidence="2 11" id="KW-0723">Serine/threonine-protein kinase</keyword>
<dbReference type="EMBL" id="SWMS01000004">
    <property type="protein sequence ID" value="TKG71772.1"/>
    <property type="molecule type" value="Genomic_DNA"/>
</dbReference>
<dbReference type="PROSITE" id="PS50011">
    <property type="entry name" value="PROTEIN_KINASE_DOM"/>
    <property type="match status" value="1"/>
</dbReference>
<dbReference type="PANTHER" id="PTHR43289:SF6">
    <property type="entry name" value="SERINE_THREONINE-PROTEIN KINASE NEKL-3"/>
    <property type="match status" value="1"/>
</dbReference>
<evidence type="ECO:0000256" key="8">
    <source>
        <dbReference type="SAM" id="MobiDB-lite"/>
    </source>
</evidence>
<protein>
    <recommendedName>
        <fullName evidence="1">non-specific serine/threonine protein kinase</fullName>
        <ecNumber evidence="1">2.7.11.1</ecNumber>
    </recommendedName>
</protein>
<feature type="domain" description="Protein kinase" evidence="10">
    <location>
        <begin position="13"/>
        <end position="271"/>
    </location>
</feature>
<evidence type="ECO:0000259" key="10">
    <source>
        <dbReference type="PROSITE" id="PS50011"/>
    </source>
</evidence>
<dbReference type="Gene3D" id="1.10.510.10">
    <property type="entry name" value="Transferase(Phosphotransferase) domain 1"/>
    <property type="match status" value="1"/>
</dbReference>
<evidence type="ECO:0000256" key="4">
    <source>
        <dbReference type="ARBA" id="ARBA00022741"/>
    </source>
</evidence>
<dbReference type="InterPro" id="IPR011009">
    <property type="entry name" value="Kinase-like_dom_sf"/>
</dbReference>
<organism evidence="11 12">
    <name type="scientific">Prauserella endophytica</name>
    <dbReference type="NCBI Taxonomy" id="1592324"/>
    <lineage>
        <taxon>Bacteria</taxon>
        <taxon>Bacillati</taxon>
        <taxon>Actinomycetota</taxon>
        <taxon>Actinomycetes</taxon>
        <taxon>Pseudonocardiales</taxon>
        <taxon>Pseudonocardiaceae</taxon>
        <taxon>Prauserella</taxon>
        <taxon>Prauserella coralliicola group</taxon>
    </lineage>
</organism>